<dbReference type="Proteomes" id="UP000027222">
    <property type="component" value="Unassembled WGS sequence"/>
</dbReference>
<dbReference type="HOGENOM" id="CLU_082783_0_0_1"/>
<sequence>MRMNNDDDFLHSLSLALAEKFYKTFTTTPNPQRMWVAALQFCLLPRNIEDLDALDSLDVPLEQLLEKPIDGRLMIYELADVSNLDNFPLEQRRHRLWRTHRDEMNRTGLSDEHLVHVRFRLRDMDLYFLPIPVRKRDLLEVGNNGLQNTRRVTALENRGVMKINQAIALESAISTKFRCPLGEDDKKIKREWAIKAAKCNQ</sequence>
<accession>A0A067SK47</accession>
<reference evidence="2" key="1">
    <citation type="journal article" date="2014" name="Proc. Natl. Acad. Sci. U.S.A.">
        <title>Extensive sampling of basidiomycete genomes demonstrates inadequacy of the white-rot/brown-rot paradigm for wood decay fungi.</title>
        <authorList>
            <person name="Riley R."/>
            <person name="Salamov A.A."/>
            <person name="Brown D.W."/>
            <person name="Nagy L.G."/>
            <person name="Floudas D."/>
            <person name="Held B.W."/>
            <person name="Levasseur A."/>
            <person name="Lombard V."/>
            <person name="Morin E."/>
            <person name="Otillar R."/>
            <person name="Lindquist E.A."/>
            <person name="Sun H."/>
            <person name="LaButti K.M."/>
            <person name="Schmutz J."/>
            <person name="Jabbour D."/>
            <person name="Luo H."/>
            <person name="Baker S.E."/>
            <person name="Pisabarro A.G."/>
            <person name="Walton J.D."/>
            <person name="Blanchette R.A."/>
            <person name="Henrissat B."/>
            <person name="Martin F."/>
            <person name="Cullen D."/>
            <person name="Hibbett D.S."/>
            <person name="Grigoriev I.V."/>
        </authorList>
    </citation>
    <scope>NUCLEOTIDE SEQUENCE [LARGE SCALE GENOMIC DNA]</scope>
    <source>
        <strain evidence="2">CBS 339.88</strain>
    </source>
</reference>
<dbReference type="AlphaFoldDB" id="A0A067SK47"/>
<dbReference type="EMBL" id="KL142393">
    <property type="protein sequence ID" value="KDR71276.1"/>
    <property type="molecule type" value="Genomic_DNA"/>
</dbReference>
<protein>
    <submittedName>
        <fullName evidence="1">Uncharacterized protein</fullName>
    </submittedName>
</protein>
<name>A0A067SK47_GALM3</name>
<dbReference type="STRING" id="685588.A0A067SK47"/>
<evidence type="ECO:0000313" key="1">
    <source>
        <dbReference type="EMBL" id="KDR71276.1"/>
    </source>
</evidence>
<organism evidence="1 2">
    <name type="scientific">Galerina marginata (strain CBS 339.88)</name>
    <dbReference type="NCBI Taxonomy" id="685588"/>
    <lineage>
        <taxon>Eukaryota</taxon>
        <taxon>Fungi</taxon>
        <taxon>Dikarya</taxon>
        <taxon>Basidiomycota</taxon>
        <taxon>Agaricomycotina</taxon>
        <taxon>Agaricomycetes</taxon>
        <taxon>Agaricomycetidae</taxon>
        <taxon>Agaricales</taxon>
        <taxon>Agaricineae</taxon>
        <taxon>Strophariaceae</taxon>
        <taxon>Galerina</taxon>
    </lineage>
</organism>
<keyword evidence="2" id="KW-1185">Reference proteome</keyword>
<proteinExistence type="predicted"/>
<gene>
    <name evidence="1" type="ORF">GALMADRAFT_271189</name>
</gene>
<evidence type="ECO:0000313" key="2">
    <source>
        <dbReference type="Proteomes" id="UP000027222"/>
    </source>
</evidence>